<evidence type="ECO:0000313" key="2">
    <source>
        <dbReference type="Proteomes" id="UP000094165"/>
    </source>
</evidence>
<dbReference type="RefSeq" id="WP_017053034.1">
    <property type="nucleotide sequence ID" value="NZ_AJYW02000142.1"/>
</dbReference>
<keyword evidence="2" id="KW-1185">Reference proteome</keyword>
<evidence type="ECO:0000313" key="1">
    <source>
        <dbReference type="EMBL" id="OEE75653.1"/>
    </source>
</evidence>
<sequence length="109" mass="12065">MKISIEKLKAVVGIATDKMATTLIQEIAGSDLAMGNFSYSYDVQIDQQVISLNIQYSSQTVLETHYSYDLLGDSLGSIKISLLDSNGEEPLSLEFNTDFDFESAIEHYS</sequence>
<accession>A0A1E5CY18</accession>
<dbReference type="EMBL" id="AJYW02000142">
    <property type="protein sequence ID" value="OEE75653.1"/>
    <property type="molecule type" value="Genomic_DNA"/>
</dbReference>
<organism evidence="1 2">
    <name type="scientific">Vibrio genomosp. F6 str. FF-238</name>
    <dbReference type="NCBI Taxonomy" id="1191298"/>
    <lineage>
        <taxon>Bacteria</taxon>
        <taxon>Pseudomonadati</taxon>
        <taxon>Pseudomonadota</taxon>
        <taxon>Gammaproteobacteria</taxon>
        <taxon>Vibrionales</taxon>
        <taxon>Vibrionaceae</taxon>
        <taxon>Vibrio</taxon>
    </lineage>
</organism>
<reference evidence="1 2" key="1">
    <citation type="journal article" date="2012" name="Science">
        <title>Ecological populations of bacteria act as socially cohesive units of antibiotic production and resistance.</title>
        <authorList>
            <person name="Cordero O.X."/>
            <person name="Wildschutte H."/>
            <person name="Kirkup B."/>
            <person name="Proehl S."/>
            <person name="Ngo L."/>
            <person name="Hussain F."/>
            <person name="Le Roux F."/>
            <person name="Mincer T."/>
            <person name="Polz M.F."/>
        </authorList>
    </citation>
    <scope>NUCLEOTIDE SEQUENCE [LARGE SCALE GENOMIC DNA]</scope>
    <source>
        <strain evidence="1 2">FF-238</strain>
    </source>
</reference>
<comment type="caution">
    <text evidence="1">The sequence shown here is derived from an EMBL/GenBank/DDBJ whole genome shotgun (WGS) entry which is preliminary data.</text>
</comment>
<dbReference type="Proteomes" id="UP000094165">
    <property type="component" value="Unassembled WGS sequence"/>
</dbReference>
<proteinExistence type="predicted"/>
<name>A0A1E5CY18_9VIBR</name>
<protein>
    <submittedName>
        <fullName evidence="1">Uncharacterized protein</fullName>
    </submittedName>
</protein>
<gene>
    <name evidence="1" type="ORF">A130_17005</name>
</gene>
<dbReference type="AlphaFoldDB" id="A0A1E5CY18"/>